<reference evidence="1" key="1">
    <citation type="submission" date="2014-11" db="EMBL/GenBank/DDBJ databases">
        <authorList>
            <person name="Amaro Gonzalez C."/>
        </authorList>
    </citation>
    <scope>NUCLEOTIDE SEQUENCE</scope>
</reference>
<protein>
    <submittedName>
        <fullName evidence="1">Uncharacterized protein</fullName>
    </submittedName>
</protein>
<reference evidence="1" key="2">
    <citation type="journal article" date="2015" name="Fish Shellfish Immunol.">
        <title>Early steps in the European eel (Anguilla anguilla)-Vibrio vulnificus interaction in the gills: Role of the RtxA13 toxin.</title>
        <authorList>
            <person name="Callol A."/>
            <person name="Pajuelo D."/>
            <person name="Ebbesson L."/>
            <person name="Teles M."/>
            <person name="MacKenzie S."/>
            <person name="Amaro C."/>
        </authorList>
    </citation>
    <scope>NUCLEOTIDE SEQUENCE</scope>
</reference>
<accession>A0A0E9SI78</accession>
<proteinExistence type="predicted"/>
<dbReference type="AlphaFoldDB" id="A0A0E9SI78"/>
<evidence type="ECO:0000313" key="1">
    <source>
        <dbReference type="EMBL" id="JAH40947.1"/>
    </source>
</evidence>
<name>A0A0E9SI78_ANGAN</name>
<organism evidence="1">
    <name type="scientific">Anguilla anguilla</name>
    <name type="common">European freshwater eel</name>
    <name type="synonym">Muraena anguilla</name>
    <dbReference type="NCBI Taxonomy" id="7936"/>
    <lineage>
        <taxon>Eukaryota</taxon>
        <taxon>Metazoa</taxon>
        <taxon>Chordata</taxon>
        <taxon>Craniata</taxon>
        <taxon>Vertebrata</taxon>
        <taxon>Euteleostomi</taxon>
        <taxon>Actinopterygii</taxon>
        <taxon>Neopterygii</taxon>
        <taxon>Teleostei</taxon>
        <taxon>Anguilliformes</taxon>
        <taxon>Anguillidae</taxon>
        <taxon>Anguilla</taxon>
    </lineage>
</organism>
<sequence>MCNDFMDQNGRGIPPKLELHIGSGRTYLFHRFWNNVLKKVCTPSILSFTKYRGLFLVTQVSRAS</sequence>
<dbReference type="EMBL" id="GBXM01067630">
    <property type="protein sequence ID" value="JAH40947.1"/>
    <property type="molecule type" value="Transcribed_RNA"/>
</dbReference>